<dbReference type="GO" id="GO:0005975">
    <property type="term" value="P:carbohydrate metabolic process"/>
    <property type="evidence" value="ECO:0007669"/>
    <property type="project" value="UniProtKB-ARBA"/>
</dbReference>
<dbReference type="InterPro" id="IPR013783">
    <property type="entry name" value="Ig-like_fold"/>
</dbReference>
<dbReference type="Pfam" id="PF21959">
    <property type="entry name" value="DUF6923"/>
    <property type="match status" value="1"/>
</dbReference>
<feature type="domain" description="DUF7507" evidence="5">
    <location>
        <begin position="405"/>
        <end position="510"/>
    </location>
</feature>
<dbReference type="Gene3D" id="2.60.40.10">
    <property type="entry name" value="Immunoglobulins"/>
    <property type="match status" value="1"/>
</dbReference>
<dbReference type="InterPro" id="IPR005754">
    <property type="entry name" value="Sortase"/>
</dbReference>
<dbReference type="InterPro" id="IPR051172">
    <property type="entry name" value="Chlamydia_OmcB"/>
</dbReference>
<sequence length="1046" mass="109442">MACRVQGRGARRAAAGFVSMIMAVVGLVVVQTAFSPPAQAAEVPWDCGDAAYLFQSPNNLNPPHQVQSIDLVSGAYTTAGATADAVNAVAYNTADDYMYAWNLRTDTLVRISADLTLTNLGVPANTGDSFRGIDYNVGDFDADGNLWIMDNQTGRWLRIDMSNPDAPRTTASGTAAAPANLLIPGDWVYLNGVFYGVAPRADGTGDARLVSFDLTSRTFTNRGILTGMASGSTFGAVYSDDTYLYASRNQGGNIYRVNPTDVTNIFLSAGPAASSNDGARCRSNKIPTVTLVKQVGGRLVPDDQFRVELVNASGTIVNSVTTSGTQTTATSINQPVEYGRTYVIADRLTDAAPSQPGDYQGSLSCTTSGLPAAATPSVAIATWTFTPNSRAAWTCVVTNAPRSPAPALELVKSVSPQDAGSFTAGQVLTYSFVVTNIGNTIVSNIAVNEVAFSGAGTMSTPTCPVTTLLPRFSVTCTATYTVQAADVTAGTITNTARSTGTGPSGGPVVSNDDSAEVPTGGIPGLSIVKTALPPIALKAGEVVHYEFVVTNTGNTTVSNIAIAEGAFNGTGAPITPPVCDRTTLVPGQRALCSARYTVTQADIDRETPLTNTARATGTDPGGGPVLSPPDDAVVPVLQSPQLDLAKDARSSGHEAGDVVTYRFKVTNTGNTTVTGLTVGETDFSGTGTLGPVTCPVTTLAPGATTTCTATYTLTRADIRAGHVDNTAVATARDPQGTAVPSPPDAAIVGFPQAARSAPRLTTRVSDKRVTPGQRFHDRLRLRGIVKGTKVKATARLYGPFVSRGAATCKGQHVARTVTWRAGRGWSKSPAVSVSAPGVYTWRVKTKASANNGAGRHPCGQKAETLTVAKPAYQAPTVNGGFSGTLLPSTRARTTLPRVHARAIRLNAAVLTAGVTRGQMELPGDVGMVSWLRKSAGYGDKIGTTVIGGHVSDRHDRPGALRRLSQARLGQPVDVASLGKVHRFKVVSKASFARTTGIPARYFSTTGPHRLLLVTCTDRVVYPNGHFHYTRYQVVVAKAVPRRHHRR</sequence>
<dbReference type="Pfam" id="PF24346">
    <property type="entry name" value="DUF7507"/>
    <property type="match status" value="3"/>
</dbReference>
<organism evidence="6 7">
    <name type="scientific">Nocardioides soli</name>
    <dbReference type="NCBI Taxonomy" id="1036020"/>
    <lineage>
        <taxon>Bacteria</taxon>
        <taxon>Bacillati</taxon>
        <taxon>Actinomycetota</taxon>
        <taxon>Actinomycetes</taxon>
        <taxon>Propionibacteriales</taxon>
        <taxon>Nocardioidaceae</taxon>
        <taxon>Nocardioides</taxon>
    </lineage>
</organism>
<name>A0A7W4W089_9ACTN</name>
<feature type="domain" description="DUF6923" evidence="4">
    <location>
        <begin position="75"/>
        <end position="281"/>
    </location>
</feature>
<evidence type="ECO:0000313" key="7">
    <source>
        <dbReference type="Proteomes" id="UP000589626"/>
    </source>
</evidence>
<evidence type="ECO:0000259" key="3">
    <source>
        <dbReference type="Pfam" id="PF20674"/>
    </source>
</evidence>
<dbReference type="Pfam" id="PF04203">
    <property type="entry name" value="Sortase"/>
    <property type="match status" value="1"/>
</dbReference>
<keyword evidence="1" id="KW-0378">Hydrolase</keyword>
<dbReference type="Proteomes" id="UP000589626">
    <property type="component" value="Unassembled WGS sequence"/>
</dbReference>
<dbReference type="InterPro" id="IPR055354">
    <property type="entry name" value="DUF7507"/>
</dbReference>
<dbReference type="InterPro" id="IPR048834">
    <property type="entry name" value="SpaA_pre-album"/>
</dbReference>
<evidence type="ECO:0000313" key="6">
    <source>
        <dbReference type="EMBL" id="MBB3044534.1"/>
    </source>
</evidence>
<gene>
    <name evidence="6" type="ORF">FHU40_004371</name>
</gene>
<feature type="domain" description="DUF7507" evidence="5">
    <location>
        <begin position="523"/>
        <end position="626"/>
    </location>
</feature>
<dbReference type="InterPro" id="IPR047589">
    <property type="entry name" value="DUF11_rpt"/>
</dbReference>
<dbReference type="GO" id="GO:0016787">
    <property type="term" value="F:hydrolase activity"/>
    <property type="evidence" value="ECO:0007669"/>
    <property type="project" value="UniProtKB-KW"/>
</dbReference>
<dbReference type="EMBL" id="JACHWR010000003">
    <property type="protein sequence ID" value="MBB3044534.1"/>
    <property type="molecule type" value="Genomic_DNA"/>
</dbReference>
<dbReference type="Pfam" id="PF20674">
    <property type="entry name" value="SpaA_3"/>
    <property type="match status" value="1"/>
</dbReference>
<dbReference type="SUPFAM" id="SSF63825">
    <property type="entry name" value="YWTD domain"/>
    <property type="match status" value="1"/>
</dbReference>
<evidence type="ECO:0000256" key="2">
    <source>
        <dbReference type="SAM" id="MobiDB-lite"/>
    </source>
</evidence>
<reference evidence="6 7" key="1">
    <citation type="submission" date="2020-08" db="EMBL/GenBank/DDBJ databases">
        <title>Sequencing the genomes of 1000 actinobacteria strains.</title>
        <authorList>
            <person name="Klenk H.-P."/>
        </authorList>
    </citation>
    <scope>NUCLEOTIDE SEQUENCE [LARGE SCALE GENOMIC DNA]</scope>
    <source>
        <strain evidence="6 7">DSM 105498</strain>
    </source>
</reference>
<evidence type="ECO:0000259" key="4">
    <source>
        <dbReference type="Pfam" id="PF21959"/>
    </source>
</evidence>
<dbReference type="CDD" id="cd05829">
    <property type="entry name" value="Sortase_F"/>
    <property type="match status" value="1"/>
</dbReference>
<dbReference type="NCBIfam" id="TIGR01451">
    <property type="entry name" value="B_ant_repeat"/>
    <property type="match status" value="1"/>
</dbReference>
<dbReference type="InterPro" id="IPR042001">
    <property type="entry name" value="Sortase_F"/>
</dbReference>
<evidence type="ECO:0000259" key="5">
    <source>
        <dbReference type="Pfam" id="PF24346"/>
    </source>
</evidence>
<dbReference type="AlphaFoldDB" id="A0A7W4W089"/>
<proteinExistence type="predicted"/>
<dbReference type="RefSeq" id="WP_183594395.1">
    <property type="nucleotide sequence ID" value="NZ_JACHWR010000003.1"/>
</dbReference>
<dbReference type="SUPFAM" id="SSF63817">
    <property type="entry name" value="Sortase"/>
    <property type="match status" value="1"/>
</dbReference>
<dbReference type="PANTHER" id="PTHR34819">
    <property type="entry name" value="LARGE CYSTEINE-RICH PERIPLASMIC PROTEIN OMCB"/>
    <property type="match status" value="1"/>
</dbReference>
<comment type="caution">
    <text evidence="6">The sequence shown here is derived from an EMBL/GenBank/DDBJ whole genome shotgun (WGS) entry which is preliminary data.</text>
</comment>
<dbReference type="Gene3D" id="2.40.260.10">
    <property type="entry name" value="Sortase"/>
    <property type="match status" value="1"/>
</dbReference>
<feature type="domain" description="SpaA-like prealbumin fold" evidence="3">
    <location>
        <begin position="288"/>
        <end position="401"/>
    </location>
</feature>
<feature type="domain" description="DUF7507" evidence="5">
    <location>
        <begin position="639"/>
        <end position="741"/>
    </location>
</feature>
<keyword evidence="7" id="KW-1185">Reference proteome</keyword>
<accession>A0A7W4W089</accession>
<dbReference type="InterPro" id="IPR023365">
    <property type="entry name" value="Sortase_dom-sf"/>
</dbReference>
<dbReference type="InterPro" id="IPR054215">
    <property type="entry name" value="DUF6923"/>
</dbReference>
<feature type="region of interest" description="Disordered" evidence="2">
    <location>
        <begin position="606"/>
        <end position="627"/>
    </location>
</feature>
<protein>
    <submittedName>
        <fullName evidence="6">Putative repeat protein (TIGR01451 family)</fullName>
    </submittedName>
</protein>
<evidence type="ECO:0000256" key="1">
    <source>
        <dbReference type="ARBA" id="ARBA00022801"/>
    </source>
</evidence>